<evidence type="ECO:0000256" key="6">
    <source>
        <dbReference type="ARBA" id="ARBA00022556"/>
    </source>
</evidence>
<keyword evidence="6 13" id="KW-0441">Lipid A biosynthesis</keyword>
<evidence type="ECO:0000256" key="8">
    <source>
        <dbReference type="ARBA" id="ARBA00022741"/>
    </source>
</evidence>
<evidence type="ECO:0000313" key="15">
    <source>
        <dbReference type="Proteomes" id="UP000325755"/>
    </source>
</evidence>
<keyword evidence="8 13" id="KW-0547">Nucleotide-binding</keyword>
<dbReference type="GO" id="GO:0009244">
    <property type="term" value="P:lipopolysaccharide core region biosynthetic process"/>
    <property type="evidence" value="ECO:0007669"/>
    <property type="project" value="TreeGrafter"/>
</dbReference>
<gene>
    <name evidence="13" type="primary">lpxK</name>
    <name evidence="14" type="ORF">F6R98_07695</name>
</gene>
<dbReference type="AlphaFoldDB" id="A0A5Q0BHB7"/>
<dbReference type="InterPro" id="IPR003758">
    <property type="entry name" value="LpxK"/>
</dbReference>
<dbReference type="GO" id="GO:0009029">
    <property type="term" value="F:lipid-A 4'-kinase activity"/>
    <property type="evidence" value="ECO:0007669"/>
    <property type="project" value="UniProtKB-UniRule"/>
</dbReference>
<dbReference type="Pfam" id="PF02606">
    <property type="entry name" value="LpxK"/>
    <property type="match status" value="1"/>
</dbReference>
<name>A0A5Q0BHB7_9GAMM</name>
<dbReference type="SUPFAM" id="SSF52540">
    <property type="entry name" value="P-loop containing nucleoside triphosphate hydrolases"/>
    <property type="match status" value="1"/>
</dbReference>
<keyword evidence="11 13" id="KW-0443">Lipid metabolism</keyword>
<accession>A0A5Q0BHB7</accession>
<dbReference type="PANTHER" id="PTHR42724:SF1">
    <property type="entry name" value="TETRAACYLDISACCHARIDE 4'-KINASE, MITOCHONDRIAL-RELATED"/>
    <property type="match status" value="1"/>
</dbReference>
<dbReference type="Proteomes" id="UP000325755">
    <property type="component" value="Chromosome"/>
</dbReference>
<dbReference type="GO" id="GO:0005524">
    <property type="term" value="F:ATP binding"/>
    <property type="evidence" value="ECO:0007669"/>
    <property type="project" value="UniProtKB-UniRule"/>
</dbReference>
<evidence type="ECO:0000313" key="14">
    <source>
        <dbReference type="EMBL" id="QFY42522.1"/>
    </source>
</evidence>
<dbReference type="KEGG" id="mmob:F6R98_07695"/>
<dbReference type="OrthoDB" id="9766423at2"/>
<dbReference type="GO" id="GO:0009245">
    <property type="term" value="P:lipid A biosynthetic process"/>
    <property type="evidence" value="ECO:0007669"/>
    <property type="project" value="UniProtKB-UniRule"/>
</dbReference>
<dbReference type="PANTHER" id="PTHR42724">
    <property type="entry name" value="TETRAACYLDISACCHARIDE 4'-KINASE"/>
    <property type="match status" value="1"/>
</dbReference>
<keyword evidence="7 13" id="KW-0808">Transferase</keyword>
<evidence type="ECO:0000256" key="13">
    <source>
        <dbReference type="HAMAP-Rule" id="MF_00409"/>
    </source>
</evidence>
<evidence type="ECO:0000256" key="10">
    <source>
        <dbReference type="ARBA" id="ARBA00022840"/>
    </source>
</evidence>
<evidence type="ECO:0000256" key="4">
    <source>
        <dbReference type="ARBA" id="ARBA00016436"/>
    </source>
</evidence>
<evidence type="ECO:0000256" key="5">
    <source>
        <dbReference type="ARBA" id="ARBA00022516"/>
    </source>
</evidence>
<organism evidence="14 15">
    <name type="scientific">Candidatus Methylospira mobilis</name>
    <dbReference type="NCBI Taxonomy" id="1808979"/>
    <lineage>
        <taxon>Bacteria</taxon>
        <taxon>Pseudomonadati</taxon>
        <taxon>Pseudomonadota</taxon>
        <taxon>Gammaproteobacteria</taxon>
        <taxon>Methylococcales</taxon>
        <taxon>Methylococcaceae</taxon>
        <taxon>Candidatus Methylospira</taxon>
    </lineage>
</organism>
<dbReference type="InterPro" id="IPR027417">
    <property type="entry name" value="P-loop_NTPase"/>
</dbReference>
<evidence type="ECO:0000256" key="3">
    <source>
        <dbReference type="ARBA" id="ARBA00012071"/>
    </source>
</evidence>
<comment type="catalytic activity">
    <reaction evidence="13">
        <text>a lipid A disaccharide + ATP = a lipid IVA + ADP + H(+)</text>
        <dbReference type="Rhea" id="RHEA:67840"/>
        <dbReference type="ChEBI" id="CHEBI:15378"/>
        <dbReference type="ChEBI" id="CHEBI:30616"/>
        <dbReference type="ChEBI" id="CHEBI:176343"/>
        <dbReference type="ChEBI" id="CHEBI:176425"/>
        <dbReference type="ChEBI" id="CHEBI:456216"/>
        <dbReference type="EC" id="2.7.1.130"/>
    </reaction>
</comment>
<dbReference type="InParanoid" id="A0A5Q0BHB7"/>
<dbReference type="FunCoup" id="A0A5Q0BHB7">
    <property type="interactions" value="282"/>
</dbReference>
<keyword evidence="5 13" id="KW-0444">Lipid biosynthesis</keyword>
<keyword evidence="10 13" id="KW-0067">ATP-binding</keyword>
<dbReference type="GO" id="GO:0005886">
    <property type="term" value="C:plasma membrane"/>
    <property type="evidence" value="ECO:0007669"/>
    <property type="project" value="TreeGrafter"/>
</dbReference>
<evidence type="ECO:0000256" key="11">
    <source>
        <dbReference type="ARBA" id="ARBA00023098"/>
    </source>
</evidence>
<evidence type="ECO:0000256" key="2">
    <source>
        <dbReference type="ARBA" id="ARBA00004870"/>
    </source>
</evidence>
<dbReference type="NCBIfam" id="TIGR00682">
    <property type="entry name" value="lpxK"/>
    <property type="match status" value="1"/>
</dbReference>
<proteinExistence type="inferred from homology"/>
<dbReference type="UniPathway" id="UPA00359">
    <property type="reaction ID" value="UER00482"/>
</dbReference>
<dbReference type="EC" id="2.7.1.130" evidence="3 13"/>
<keyword evidence="9 13" id="KW-0418">Kinase</keyword>
<sequence>MKNRLNNWLQRIWYQRTSPPVLLRPLSHLFRHIVLKRRAWYGAHPEAARRLPVPVIVIGNLSVGGTGKTPLVIWMARFLTQAGYRPGIVSRGYGVRLRQPLLVTAEFDPAQAGDEPVLIAQKTACPVSVFPDRARAADVLLAAGCDLIISDDGMQHYRMARDIEIALIDGDRRLGNGACLPGGPLREPVERLDSVDFVVCNGGQAQPGEYPMLVTGSTAVNLANETVTRPLAAFQGEKLLALAAIGNPQRFFNSLQETGLTFAAKVLPDHHAFVASDVEQENGITVLMTEKDAVKCRKFNSSALWYVPVEAELPIAFGDRVLDSLKKITKVKQNG</sequence>
<evidence type="ECO:0000256" key="7">
    <source>
        <dbReference type="ARBA" id="ARBA00022679"/>
    </source>
</evidence>
<evidence type="ECO:0000256" key="12">
    <source>
        <dbReference type="ARBA" id="ARBA00029757"/>
    </source>
</evidence>
<dbReference type="RefSeq" id="WP_153248518.1">
    <property type="nucleotide sequence ID" value="NZ_CP044205.1"/>
</dbReference>
<evidence type="ECO:0000256" key="1">
    <source>
        <dbReference type="ARBA" id="ARBA00002274"/>
    </source>
</evidence>
<keyword evidence="15" id="KW-1185">Reference proteome</keyword>
<feature type="binding site" evidence="13">
    <location>
        <begin position="62"/>
        <end position="69"/>
    </location>
    <ligand>
        <name>ATP</name>
        <dbReference type="ChEBI" id="CHEBI:30616"/>
    </ligand>
</feature>
<dbReference type="HAMAP" id="MF_00409">
    <property type="entry name" value="LpxK"/>
    <property type="match status" value="1"/>
</dbReference>
<protein>
    <recommendedName>
        <fullName evidence="4 13">Tetraacyldisaccharide 4'-kinase</fullName>
        <ecNumber evidence="3 13">2.7.1.130</ecNumber>
    </recommendedName>
    <alternativeName>
        <fullName evidence="12 13">Lipid A 4'-kinase</fullName>
    </alternativeName>
</protein>
<comment type="pathway">
    <text evidence="2 13">Glycolipid biosynthesis; lipid IV(A) biosynthesis; lipid IV(A) from (3R)-3-hydroxytetradecanoyl-[acyl-carrier-protein] and UDP-N-acetyl-alpha-D-glucosamine: step 6/6.</text>
</comment>
<comment type="similarity">
    <text evidence="13">Belongs to the LpxK family.</text>
</comment>
<comment type="function">
    <text evidence="1 13">Transfers the gamma-phosphate of ATP to the 4'-position of a tetraacyldisaccharide 1-phosphate intermediate (termed DS-1-P) to form tetraacyldisaccharide 1,4'-bis-phosphate (lipid IVA).</text>
</comment>
<evidence type="ECO:0000256" key="9">
    <source>
        <dbReference type="ARBA" id="ARBA00022777"/>
    </source>
</evidence>
<dbReference type="EMBL" id="CP044205">
    <property type="protein sequence ID" value="QFY42522.1"/>
    <property type="molecule type" value="Genomic_DNA"/>
</dbReference>
<reference evidence="14 15" key="1">
    <citation type="submission" date="2019-09" db="EMBL/GenBank/DDBJ databases">
        <title>Ecophysiology of the spiral-shaped methanotroph Methylospira mobilis as revealed by the complete genome sequence.</title>
        <authorList>
            <person name="Oshkin I.Y."/>
            <person name="Dedysh S.N."/>
            <person name="Miroshnikov K."/>
            <person name="Danilova O.V."/>
            <person name="Hakobyan A."/>
            <person name="Liesack W."/>
        </authorList>
    </citation>
    <scope>NUCLEOTIDE SEQUENCE [LARGE SCALE GENOMIC DNA]</scope>
    <source>
        <strain evidence="14 15">Shm1</strain>
    </source>
</reference>